<dbReference type="CDD" id="cd06262">
    <property type="entry name" value="metallo-hydrolase-like_MBL-fold"/>
    <property type="match status" value="1"/>
</dbReference>
<keyword evidence="3" id="KW-0378">Hydrolase</keyword>
<evidence type="ECO:0000313" key="6">
    <source>
        <dbReference type="EMBL" id="MBC8178662.1"/>
    </source>
</evidence>
<dbReference type="SUPFAM" id="SSF56281">
    <property type="entry name" value="Metallo-hydrolase/oxidoreductase"/>
    <property type="match status" value="1"/>
</dbReference>
<gene>
    <name evidence="6" type="ORF">H8E19_14760</name>
</gene>
<evidence type="ECO:0000256" key="1">
    <source>
        <dbReference type="ARBA" id="ARBA00001947"/>
    </source>
</evidence>
<dbReference type="EMBL" id="JACNJD010000299">
    <property type="protein sequence ID" value="MBC8178662.1"/>
    <property type="molecule type" value="Genomic_DNA"/>
</dbReference>
<dbReference type="PANTHER" id="PTHR46233">
    <property type="entry name" value="HYDROXYACYLGLUTATHIONE HYDROLASE GLOC"/>
    <property type="match status" value="1"/>
</dbReference>
<dbReference type="Pfam" id="PF00753">
    <property type="entry name" value="Lactamase_B"/>
    <property type="match status" value="1"/>
</dbReference>
<reference evidence="6 7" key="1">
    <citation type="submission" date="2020-08" db="EMBL/GenBank/DDBJ databases">
        <title>Bridging the membrane lipid divide: bacteria of the FCB group superphylum have the potential to synthesize archaeal ether lipids.</title>
        <authorList>
            <person name="Villanueva L."/>
            <person name="Von Meijenfeldt F.A.B."/>
            <person name="Westbye A.B."/>
            <person name="Yadav S."/>
            <person name="Hopmans E.C."/>
            <person name="Dutilh B.E."/>
            <person name="Sinninghe Damste J.S."/>
        </authorList>
    </citation>
    <scope>NUCLEOTIDE SEQUENCE [LARGE SCALE GENOMIC DNA]</scope>
    <source>
        <strain evidence="6">NIOZ-UU27</strain>
    </source>
</reference>
<dbReference type="InterPro" id="IPR051453">
    <property type="entry name" value="MBL_Glyoxalase_II"/>
</dbReference>
<evidence type="ECO:0000259" key="5">
    <source>
        <dbReference type="SMART" id="SM00849"/>
    </source>
</evidence>
<keyword evidence="4" id="KW-0862">Zinc</keyword>
<sequence>MKIFDNLYFFPWNSMTANNCNTYFIDGEKRILVDPGHYHLFDHVRDELTGLSLSPEDIELVIITHAHPDHMEGVKIFQETDTKIAVSSAEMEFIKAVAPHYGEALGISGFEPDILLQEGDLKIGNLNFEVINTPGHSPGSVCLYWRDKKTLFTGDVVFDQGIGRTDLPGGDGEKLKKSIRKISSLDVDYVLTGHGDIVTGREAVKQNFKAIEDLWFGYI</sequence>
<accession>A0A8J6N215</accession>
<name>A0A8J6N215_9DELT</name>
<dbReference type="GO" id="GO:0046872">
    <property type="term" value="F:metal ion binding"/>
    <property type="evidence" value="ECO:0007669"/>
    <property type="project" value="UniProtKB-KW"/>
</dbReference>
<comment type="caution">
    <text evidence="6">The sequence shown here is derived from an EMBL/GenBank/DDBJ whole genome shotgun (WGS) entry which is preliminary data.</text>
</comment>
<organism evidence="6 7">
    <name type="scientific">Candidatus Desulfacyla euxinica</name>
    <dbReference type="NCBI Taxonomy" id="2841693"/>
    <lineage>
        <taxon>Bacteria</taxon>
        <taxon>Deltaproteobacteria</taxon>
        <taxon>Candidatus Desulfacyla</taxon>
    </lineage>
</organism>
<dbReference type="InterPro" id="IPR001279">
    <property type="entry name" value="Metallo-B-lactamas"/>
</dbReference>
<dbReference type="AlphaFoldDB" id="A0A8J6N215"/>
<proteinExistence type="predicted"/>
<dbReference type="SMART" id="SM00849">
    <property type="entry name" value="Lactamase_B"/>
    <property type="match status" value="1"/>
</dbReference>
<keyword evidence="2" id="KW-0479">Metal-binding</keyword>
<dbReference type="PANTHER" id="PTHR46233:SF3">
    <property type="entry name" value="HYDROXYACYLGLUTATHIONE HYDROLASE GLOC"/>
    <property type="match status" value="1"/>
</dbReference>
<comment type="cofactor">
    <cofactor evidence="1">
        <name>Zn(2+)</name>
        <dbReference type="ChEBI" id="CHEBI:29105"/>
    </cofactor>
</comment>
<evidence type="ECO:0000256" key="4">
    <source>
        <dbReference type="ARBA" id="ARBA00022833"/>
    </source>
</evidence>
<protein>
    <submittedName>
        <fullName evidence="6">MBL fold metallo-hydrolase</fullName>
    </submittedName>
</protein>
<dbReference type="InterPro" id="IPR036866">
    <property type="entry name" value="RibonucZ/Hydroxyglut_hydro"/>
</dbReference>
<dbReference type="Proteomes" id="UP000650524">
    <property type="component" value="Unassembled WGS sequence"/>
</dbReference>
<evidence type="ECO:0000256" key="2">
    <source>
        <dbReference type="ARBA" id="ARBA00022723"/>
    </source>
</evidence>
<feature type="domain" description="Metallo-beta-lactamase" evidence="5">
    <location>
        <begin position="19"/>
        <end position="194"/>
    </location>
</feature>
<evidence type="ECO:0000313" key="7">
    <source>
        <dbReference type="Proteomes" id="UP000650524"/>
    </source>
</evidence>
<dbReference type="GO" id="GO:0016787">
    <property type="term" value="F:hydrolase activity"/>
    <property type="evidence" value="ECO:0007669"/>
    <property type="project" value="UniProtKB-KW"/>
</dbReference>
<evidence type="ECO:0000256" key="3">
    <source>
        <dbReference type="ARBA" id="ARBA00022801"/>
    </source>
</evidence>
<dbReference type="Gene3D" id="3.60.15.10">
    <property type="entry name" value="Ribonuclease Z/Hydroxyacylglutathione hydrolase-like"/>
    <property type="match status" value="1"/>
</dbReference>